<sequence>MEEEKSNSTSKELPKEKKPLNKLLTPLLLLILIVAVSGGAYFLGKTQKNGAPETSPIPFASETPASDISGVSTEVTEESPSASPTSSPLPSASSTPSPTPSPTPTSAGMVQFKPTLGLALIPFKITNPMAIVDESEKSSFLCAFGAKFFFTGKVTSNKSGTATYQWVKSDGSTSPIASITFSAAQTNKVLPVFDWTVYSRGNYWVKLHVITPNDISSPESSFKFSCH</sequence>
<evidence type="ECO:0000313" key="3">
    <source>
        <dbReference type="EMBL" id="KKR39350.1"/>
    </source>
</evidence>
<organism evidence="3 4">
    <name type="scientific">Candidatus Woesebacteria bacterium GW2011_GWB1_40_101</name>
    <dbReference type="NCBI Taxonomy" id="1618575"/>
    <lineage>
        <taxon>Bacteria</taxon>
        <taxon>Candidatus Woeseibacteriota</taxon>
    </lineage>
</organism>
<feature type="region of interest" description="Disordered" evidence="1">
    <location>
        <begin position="53"/>
        <end position="108"/>
    </location>
</feature>
<name>A0A0G0SX11_9BACT</name>
<feature type="compositionally biased region" description="Low complexity" evidence="1">
    <location>
        <begin position="72"/>
        <end position="96"/>
    </location>
</feature>
<feature type="transmembrane region" description="Helical" evidence="2">
    <location>
        <begin position="23"/>
        <end position="43"/>
    </location>
</feature>
<proteinExistence type="predicted"/>
<reference evidence="3 4" key="1">
    <citation type="journal article" date="2015" name="Nature">
        <title>rRNA introns, odd ribosomes, and small enigmatic genomes across a large radiation of phyla.</title>
        <authorList>
            <person name="Brown C.T."/>
            <person name="Hug L.A."/>
            <person name="Thomas B.C."/>
            <person name="Sharon I."/>
            <person name="Castelle C.J."/>
            <person name="Singh A."/>
            <person name="Wilkins M.J."/>
            <person name="Williams K.H."/>
            <person name="Banfield J.F."/>
        </authorList>
    </citation>
    <scope>NUCLEOTIDE SEQUENCE [LARGE SCALE GENOMIC DNA]</scope>
</reference>
<keyword evidence="2" id="KW-0472">Membrane</keyword>
<dbReference type="AlphaFoldDB" id="A0A0G0SX11"/>
<comment type="caution">
    <text evidence="3">The sequence shown here is derived from an EMBL/GenBank/DDBJ whole genome shotgun (WGS) entry which is preliminary data.</text>
</comment>
<evidence type="ECO:0000313" key="4">
    <source>
        <dbReference type="Proteomes" id="UP000034687"/>
    </source>
</evidence>
<dbReference type="Proteomes" id="UP000034687">
    <property type="component" value="Unassembled WGS sequence"/>
</dbReference>
<keyword evidence="2" id="KW-1133">Transmembrane helix</keyword>
<protein>
    <submittedName>
        <fullName evidence="3">Putative aggregation factor core protein MAFp3, isoform C</fullName>
    </submittedName>
</protein>
<accession>A0A0G0SX11</accession>
<evidence type="ECO:0000256" key="1">
    <source>
        <dbReference type="SAM" id="MobiDB-lite"/>
    </source>
</evidence>
<evidence type="ECO:0000256" key="2">
    <source>
        <dbReference type="SAM" id="Phobius"/>
    </source>
</evidence>
<dbReference type="EMBL" id="LBXW01000010">
    <property type="protein sequence ID" value="KKR39350.1"/>
    <property type="molecule type" value="Genomic_DNA"/>
</dbReference>
<gene>
    <name evidence="3" type="ORF">UT72_C0010G0008</name>
</gene>
<keyword evidence="2" id="KW-0812">Transmembrane</keyword>